<dbReference type="InterPro" id="IPR003439">
    <property type="entry name" value="ABC_transporter-like_ATP-bd"/>
</dbReference>
<evidence type="ECO:0000256" key="2">
    <source>
        <dbReference type="ARBA" id="ARBA00022840"/>
    </source>
</evidence>
<evidence type="ECO:0000313" key="4">
    <source>
        <dbReference type="EMBL" id="SJZ41911.1"/>
    </source>
</evidence>
<dbReference type="InterPro" id="IPR017871">
    <property type="entry name" value="ABC_transporter-like_CS"/>
</dbReference>
<dbReference type="PROSITE" id="PS00211">
    <property type="entry name" value="ABC_TRANSPORTER_1"/>
    <property type="match status" value="1"/>
</dbReference>
<evidence type="ECO:0000259" key="3">
    <source>
        <dbReference type="PROSITE" id="PS50893"/>
    </source>
</evidence>
<name>A0A1T4KHN2_9FIRM</name>
<evidence type="ECO:0000313" key="5">
    <source>
        <dbReference type="Proteomes" id="UP000189857"/>
    </source>
</evidence>
<keyword evidence="1" id="KW-0547">Nucleotide-binding</keyword>
<dbReference type="Proteomes" id="UP000189857">
    <property type="component" value="Unassembled WGS sequence"/>
</dbReference>
<dbReference type="InterPro" id="IPR003593">
    <property type="entry name" value="AAA+_ATPase"/>
</dbReference>
<dbReference type="PANTHER" id="PTHR24220">
    <property type="entry name" value="IMPORT ATP-BINDING PROTEIN"/>
    <property type="match status" value="1"/>
</dbReference>
<dbReference type="GO" id="GO:0005524">
    <property type="term" value="F:ATP binding"/>
    <property type="evidence" value="ECO:0007669"/>
    <property type="project" value="UniProtKB-KW"/>
</dbReference>
<organism evidence="4 5">
    <name type="scientific">Eubacterium ruminantium</name>
    <dbReference type="NCBI Taxonomy" id="42322"/>
    <lineage>
        <taxon>Bacteria</taxon>
        <taxon>Bacillati</taxon>
        <taxon>Bacillota</taxon>
        <taxon>Clostridia</taxon>
        <taxon>Eubacteriales</taxon>
        <taxon>Eubacteriaceae</taxon>
        <taxon>Eubacterium</taxon>
    </lineage>
</organism>
<dbReference type="SMART" id="SM00382">
    <property type="entry name" value="AAA"/>
    <property type="match status" value="1"/>
</dbReference>
<dbReference type="SUPFAM" id="SSF52540">
    <property type="entry name" value="P-loop containing nucleoside triphosphate hydrolases"/>
    <property type="match status" value="1"/>
</dbReference>
<dbReference type="GO" id="GO:0005886">
    <property type="term" value="C:plasma membrane"/>
    <property type="evidence" value="ECO:0007669"/>
    <property type="project" value="TreeGrafter"/>
</dbReference>
<dbReference type="RefSeq" id="WP_078786067.1">
    <property type="nucleotide sequence ID" value="NZ_FMTO01000003.1"/>
</dbReference>
<accession>A0A1T4KHN2</accession>
<gene>
    <name evidence="4" type="ORF">SAMN02745110_00384</name>
</gene>
<dbReference type="InterPro" id="IPR027417">
    <property type="entry name" value="P-loop_NTPase"/>
</dbReference>
<dbReference type="AlphaFoldDB" id="A0A1T4KHN2"/>
<protein>
    <submittedName>
        <fullName evidence="4">Putative ABC transport system ATP-binding protein</fullName>
    </submittedName>
</protein>
<feature type="domain" description="ABC transporter" evidence="3">
    <location>
        <begin position="3"/>
        <end position="221"/>
    </location>
</feature>
<keyword evidence="5" id="KW-1185">Reference proteome</keyword>
<dbReference type="Pfam" id="PF00005">
    <property type="entry name" value="ABC_tran"/>
    <property type="match status" value="1"/>
</dbReference>
<keyword evidence="2 4" id="KW-0067">ATP-binding</keyword>
<reference evidence="4 5" key="1">
    <citation type="submission" date="2017-02" db="EMBL/GenBank/DDBJ databases">
        <authorList>
            <person name="Peterson S.W."/>
        </authorList>
    </citation>
    <scope>NUCLEOTIDE SEQUENCE [LARGE SCALE GENOMIC DNA]</scope>
    <source>
        <strain evidence="4 5">ATCC 17233</strain>
    </source>
</reference>
<proteinExistence type="predicted"/>
<evidence type="ECO:0000256" key="1">
    <source>
        <dbReference type="ARBA" id="ARBA00022741"/>
    </source>
</evidence>
<dbReference type="GO" id="GO:0022857">
    <property type="term" value="F:transmembrane transporter activity"/>
    <property type="evidence" value="ECO:0007669"/>
    <property type="project" value="TreeGrafter"/>
</dbReference>
<dbReference type="InterPro" id="IPR015854">
    <property type="entry name" value="ABC_transpr_LolD-like"/>
</dbReference>
<sequence length="222" mass="24644">MELKAQNISMKYRKNGRNVLEDVSLSVKDGDYTALMGESGSGKSTLLAIMAGILRPTEGEVHFDDKNLYRLKDAELSEVHKEGIAFVPQSNIFIKNHTVLENIITPHIIQKGADETLLREKAEEYLERFGIADLANRYPYELSGGEQKRASLVRTLVTDPKVLIADEPTTGLDKKTGALIMDSLKEYADSGKAVLIATHDELIKGYEIKAFYIEKGKITAAE</sequence>
<dbReference type="EMBL" id="FUXA01000004">
    <property type="protein sequence ID" value="SJZ41911.1"/>
    <property type="molecule type" value="Genomic_DNA"/>
</dbReference>
<dbReference type="OrthoDB" id="9802264at2"/>
<dbReference type="GO" id="GO:0016887">
    <property type="term" value="F:ATP hydrolysis activity"/>
    <property type="evidence" value="ECO:0007669"/>
    <property type="project" value="InterPro"/>
</dbReference>
<dbReference type="PROSITE" id="PS50893">
    <property type="entry name" value="ABC_TRANSPORTER_2"/>
    <property type="match status" value="1"/>
</dbReference>
<dbReference type="Gene3D" id="3.40.50.300">
    <property type="entry name" value="P-loop containing nucleotide triphosphate hydrolases"/>
    <property type="match status" value="1"/>
</dbReference>